<dbReference type="EMBL" id="AAWS01000055">
    <property type="protein sequence ID" value="EAY25087.1"/>
    <property type="molecule type" value="Genomic_DNA"/>
</dbReference>
<protein>
    <recommendedName>
        <fullName evidence="1">Outer membrane protein beta-barrel domain-containing protein</fullName>
    </recommendedName>
</protein>
<keyword evidence="3" id="KW-1185">Reference proteome</keyword>
<name>A1ZX07_MICM2</name>
<dbReference type="eggNOG" id="ENOG5032W6I">
    <property type="taxonomic scope" value="Bacteria"/>
</dbReference>
<comment type="caution">
    <text evidence="2">The sequence shown here is derived from an EMBL/GenBank/DDBJ whole genome shotgun (WGS) entry which is preliminary data.</text>
</comment>
<evidence type="ECO:0000313" key="2">
    <source>
        <dbReference type="EMBL" id="EAY25087.1"/>
    </source>
</evidence>
<accession>A1ZX07</accession>
<proteinExistence type="predicted"/>
<dbReference type="InterPro" id="IPR025665">
    <property type="entry name" value="Beta-barrel_OMP_2"/>
</dbReference>
<dbReference type="Proteomes" id="UP000004095">
    <property type="component" value="Unassembled WGS sequence"/>
</dbReference>
<sequence length="354" mass="40662">MAGYAQKEKACKDKLKDATRAYDEGRVSEVEILIKDCLKDLDRAKQKEAYRLLTLSGLYLDDRDMAEHNMREFLRIEKEYKPVRGTGENADQPEFVELFDKFHTKPIYLYGLKLGVSYSVTQSTMTFSVDDNAKTGIFKPRVGFLIGGMFDIPVTDNLHVGAEAYYATRNYTHTESLLGFTDVVFQENQSMVEVPIYARYLFGNTDKRFRPFVTAGVFADLVLSSTAEVTRTDLIGDTKKEFKLLGEDMTPQRKKLNFGAMVGAGFLLKTKGGFFTVDFRYNFGLTNIVKTSERGANVPLIYRYGYIDDNMVISPFTFSLGFFIPKYNPRLKKEYRRVVPQKSGNRKRKRRRKK</sequence>
<evidence type="ECO:0000313" key="3">
    <source>
        <dbReference type="Proteomes" id="UP000004095"/>
    </source>
</evidence>
<dbReference type="Gene3D" id="2.40.160.20">
    <property type="match status" value="1"/>
</dbReference>
<organism evidence="2 3">
    <name type="scientific">Microscilla marina ATCC 23134</name>
    <dbReference type="NCBI Taxonomy" id="313606"/>
    <lineage>
        <taxon>Bacteria</taxon>
        <taxon>Pseudomonadati</taxon>
        <taxon>Bacteroidota</taxon>
        <taxon>Cytophagia</taxon>
        <taxon>Cytophagales</taxon>
        <taxon>Microscillaceae</taxon>
        <taxon>Microscilla</taxon>
    </lineage>
</organism>
<evidence type="ECO:0000259" key="1">
    <source>
        <dbReference type="Pfam" id="PF13568"/>
    </source>
</evidence>
<gene>
    <name evidence="2" type="ORF">M23134_06075</name>
</gene>
<dbReference type="AlphaFoldDB" id="A1ZX07"/>
<feature type="domain" description="Outer membrane protein beta-barrel" evidence="1">
    <location>
        <begin position="110"/>
        <end position="288"/>
    </location>
</feature>
<reference evidence="2 3" key="1">
    <citation type="submission" date="2007-01" db="EMBL/GenBank/DDBJ databases">
        <authorList>
            <person name="Haygood M."/>
            <person name="Podell S."/>
            <person name="Anderson C."/>
            <person name="Hopkinson B."/>
            <person name="Roe K."/>
            <person name="Barbeau K."/>
            <person name="Gaasterland T."/>
            <person name="Ferriera S."/>
            <person name="Johnson J."/>
            <person name="Kravitz S."/>
            <person name="Beeson K."/>
            <person name="Sutton G."/>
            <person name="Rogers Y.-H."/>
            <person name="Friedman R."/>
            <person name="Frazier M."/>
            <person name="Venter J.C."/>
        </authorList>
    </citation>
    <scope>NUCLEOTIDE SEQUENCE [LARGE SCALE GENOMIC DNA]</scope>
    <source>
        <strain evidence="2 3">ATCC 23134</strain>
    </source>
</reference>
<dbReference type="Pfam" id="PF13568">
    <property type="entry name" value="OMP_b-brl_2"/>
    <property type="match status" value="1"/>
</dbReference>